<sequence>MDTAAIQIEFPFVLFICWPDEATSQAFGTKGVFKRFLFFFNTSKQTIRILQITLNSYYPNPSSKLIHVHPFPSHFRG</sequence>
<dbReference type="AlphaFoldDB" id="A0A8A1LSS7"/>
<gene>
    <name evidence="1" type="ORF">I7I53_05149</name>
</gene>
<name>A0A8A1LSS7_AJEC8</name>
<dbReference type="VEuPathDB" id="FungiDB:I7I53_05149"/>
<dbReference type="Proteomes" id="UP000663419">
    <property type="component" value="Chromosome 5"/>
</dbReference>
<reference evidence="1" key="1">
    <citation type="submission" date="2021-01" db="EMBL/GenBank/DDBJ databases">
        <title>Chromosome-level genome assembly of a human fungal pathogen reveals clustering of transcriptionally co-regulated genes.</title>
        <authorList>
            <person name="Voorhies M."/>
            <person name="Cohen S."/>
            <person name="Shea T.P."/>
            <person name="Petrus S."/>
            <person name="Munoz J.F."/>
            <person name="Poplawski S."/>
            <person name="Goldman W.E."/>
            <person name="Michael T."/>
            <person name="Cuomo C.A."/>
            <person name="Sil A."/>
            <person name="Beyhan S."/>
        </authorList>
    </citation>
    <scope>NUCLEOTIDE SEQUENCE</scope>
    <source>
        <strain evidence="1">H88</strain>
    </source>
</reference>
<dbReference type="EMBL" id="CP069106">
    <property type="protein sequence ID" value="QSS56831.1"/>
    <property type="molecule type" value="Genomic_DNA"/>
</dbReference>
<protein>
    <submittedName>
        <fullName evidence="1">Uncharacterized protein</fullName>
    </submittedName>
</protein>
<evidence type="ECO:0000313" key="1">
    <source>
        <dbReference type="EMBL" id="QSS56831.1"/>
    </source>
</evidence>
<evidence type="ECO:0000313" key="2">
    <source>
        <dbReference type="Proteomes" id="UP000663419"/>
    </source>
</evidence>
<accession>A0A8A1LSS7</accession>
<organism evidence="1 2">
    <name type="scientific">Ajellomyces capsulatus (strain H88)</name>
    <name type="common">Darling's disease fungus</name>
    <name type="synonym">Histoplasma capsulatum</name>
    <dbReference type="NCBI Taxonomy" id="544711"/>
    <lineage>
        <taxon>Eukaryota</taxon>
        <taxon>Fungi</taxon>
        <taxon>Dikarya</taxon>
        <taxon>Ascomycota</taxon>
        <taxon>Pezizomycotina</taxon>
        <taxon>Eurotiomycetes</taxon>
        <taxon>Eurotiomycetidae</taxon>
        <taxon>Onygenales</taxon>
        <taxon>Ajellomycetaceae</taxon>
        <taxon>Histoplasma</taxon>
    </lineage>
</organism>
<proteinExistence type="predicted"/>